<dbReference type="EnsemblMetazoa" id="AARA008437-RA">
    <property type="protein sequence ID" value="AARA008437-PA"/>
    <property type="gene ID" value="AARA008437"/>
</dbReference>
<dbReference type="PROSITE" id="PS00279">
    <property type="entry name" value="MACPF_1"/>
    <property type="match status" value="1"/>
</dbReference>
<organism evidence="1 2">
    <name type="scientific">Anopheles arabiensis</name>
    <name type="common">Mosquito</name>
    <dbReference type="NCBI Taxonomy" id="7173"/>
    <lineage>
        <taxon>Eukaryota</taxon>
        <taxon>Metazoa</taxon>
        <taxon>Ecdysozoa</taxon>
        <taxon>Arthropoda</taxon>
        <taxon>Hexapoda</taxon>
        <taxon>Insecta</taxon>
        <taxon>Pterygota</taxon>
        <taxon>Neoptera</taxon>
        <taxon>Endopterygota</taxon>
        <taxon>Diptera</taxon>
        <taxon>Nematocera</taxon>
        <taxon>Culicoidea</taxon>
        <taxon>Culicidae</taxon>
        <taxon>Anophelinae</taxon>
        <taxon>Anopheles</taxon>
    </lineage>
</organism>
<dbReference type="InterPro" id="IPR020863">
    <property type="entry name" value="MACPF_CS"/>
</dbReference>
<reference evidence="1" key="1">
    <citation type="submission" date="2022-08" db="UniProtKB">
        <authorList>
            <consortium name="EnsemblMetazoa"/>
        </authorList>
    </citation>
    <scope>IDENTIFICATION</scope>
    <source>
        <strain evidence="1">Dongola</strain>
    </source>
</reference>
<dbReference type="EMBL" id="APCN01002303">
    <property type="status" value="NOT_ANNOTATED_CDS"/>
    <property type="molecule type" value="Genomic_DNA"/>
</dbReference>
<keyword evidence="2" id="KW-1185">Reference proteome</keyword>
<dbReference type="Proteomes" id="UP000075840">
    <property type="component" value="Unassembled WGS sequence"/>
</dbReference>
<evidence type="ECO:0000313" key="1">
    <source>
        <dbReference type="EnsemblMetazoa" id="AARA008437-PA"/>
    </source>
</evidence>
<name>A0A182I4E0_ANOAR</name>
<dbReference type="AlphaFoldDB" id="A0A182I4E0"/>
<proteinExistence type="predicted"/>
<evidence type="ECO:0000313" key="2">
    <source>
        <dbReference type="Proteomes" id="UP000075840"/>
    </source>
</evidence>
<accession>A0A182I4E0</accession>
<sequence length="92" mass="10071">MKSIIALVLFVACAAQVQSACVNTNLLYRNYDYVPGYSGLGYYYNDALGLYPGGVLTYGTHYPRSCSCGKCDTCTKVSYPYGSYYSPLLSVL</sequence>
<dbReference type="VEuPathDB" id="VectorBase:AARA008437"/>
<protein>
    <submittedName>
        <fullName evidence="1">Uncharacterized protein</fullName>
    </submittedName>
</protein>